<evidence type="ECO:0000313" key="2">
    <source>
        <dbReference type="EMBL" id="RBW50457.1"/>
    </source>
</evidence>
<feature type="chain" id="PRO_5016999982" description="Secreted protein" evidence="1">
    <location>
        <begin position="19"/>
        <end position="119"/>
    </location>
</feature>
<evidence type="ECO:0000313" key="3">
    <source>
        <dbReference type="Proteomes" id="UP000252706"/>
    </source>
</evidence>
<reference evidence="2 3" key="1">
    <citation type="submission" date="2018-07" db="EMBL/GenBank/DDBJ databases">
        <title>Modular assembly of carbohydrate-degrading microbial communities in the ocean.</title>
        <authorList>
            <person name="Enke T.N."/>
            <person name="Datta M.S."/>
            <person name="Schwartzman J.A."/>
            <person name="Cermak N."/>
            <person name="Schmitz D.A."/>
            <person name="Barrere J."/>
            <person name="Cordero O.X."/>
        </authorList>
    </citation>
    <scope>NUCLEOTIDE SEQUENCE [LARGE SCALE GENOMIC DNA]</scope>
    <source>
        <strain evidence="2 3">C3M10</strain>
    </source>
</reference>
<dbReference type="OrthoDB" id="7709182at2"/>
<dbReference type="EMBL" id="QOCE01000048">
    <property type="protein sequence ID" value="RBW50457.1"/>
    <property type="molecule type" value="Genomic_DNA"/>
</dbReference>
<sequence>MRLAFFVWLFSATAGVSAEWTLRAGDTPLSAPELRDMAGRTLVFYDDGQSKYSAGGSYSYTYSPVNGGGTAFGTYHIAEDGSICTAFQNGLTRCDLFVHSGSRLVLINEKGERYPVRPD</sequence>
<protein>
    <recommendedName>
        <fullName evidence="4">Secreted protein</fullName>
    </recommendedName>
</protein>
<accession>A0A366WMP6</accession>
<dbReference type="AlphaFoldDB" id="A0A366WMP6"/>
<dbReference type="Proteomes" id="UP000252706">
    <property type="component" value="Unassembled WGS sequence"/>
</dbReference>
<dbReference type="RefSeq" id="WP_113825663.1">
    <property type="nucleotide sequence ID" value="NZ_QOCE01000048.1"/>
</dbReference>
<feature type="signal peptide" evidence="1">
    <location>
        <begin position="1"/>
        <end position="18"/>
    </location>
</feature>
<gene>
    <name evidence="2" type="ORF">DS909_21600</name>
</gene>
<organism evidence="2 3">
    <name type="scientific">Phaeobacter gallaeciensis</name>
    <dbReference type="NCBI Taxonomy" id="60890"/>
    <lineage>
        <taxon>Bacteria</taxon>
        <taxon>Pseudomonadati</taxon>
        <taxon>Pseudomonadota</taxon>
        <taxon>Alphaproteobacteria</taxon>
        <taxon>Rhodobacterales</taxon>
        <taxon>Roseobacteraceae</taxon>
        <taxon>Phaeobacter</taxon>
    </lineage>
</organism>
<keyword evidence="1" id="KW-0732">Signal</keyword>
<name>A0A366WMP6_9RHOB</name>
<evidence type="ECO:0000256" key="1">
    <source>
        <dbReference type="SAM" id="SignalP"/>
    </source>
</evidence>
<comment type="caution">
    <text evidence="2">The sequence shown here is derived from an EMBL/GenBank/DDBJ whole genome shotgun (WGS) entry which is preliminary data.</text>
</comment>
<proteinExistence type="predicted"/>
<evidence type="ECO:0008006" key="4">
    <source>
        <dbReference type="Google" id="ProtNLM"/>
    </source>
</evidence>